<evidence type="ECO:0000313" key="4">
    <source>
        <dbReference type="Proteomes" id="UP000190890"/>
    </source>
</evidence>
<dbReference type="PANTHER" id="PTHR37836:SF3">
    <property type="entry name" value="ENDOGLUCANASE"/>
    <property type="match status" value="1"/>
</dbReference>
<dbReference type="Gene3D" id="3.20.20.80">
    <property type="entry name" value="Glycosidases"/>
    <property type="match status" value="1"/>
</dbReference>
<accession>A0A1S8TNN1</accession>
<evidence type="ECO:0000259" key="2">
    <source>
        <dbReference type="Pfam" id="PF13204"/>
    </source>
</evidence>
<sequence length="497" mass="58122">MEKLKISDNQRYFTYQDGRPFIWLADTDWTLAQRVKWDDVEYLMQKRKSQGFTVLQIVALDPEQDKEMRNPAGEKALLNNDLNTPNERYFEYLDWILDKAEEYGFYVLLLPVWGELVVGHNWMGQFSEKIVTEKNSYEYGRWIGSRYKDRTNIIWCLGGDRMPIHLGVDYKNIWRKMAEGVAKGVLGREIKYNEKDSDWKKLLITYHACHEAETGECSTMSYWTDNEAWISFIMIQSGHGLTPKNYELVKKDYDRENIMPVFDGEPAYEQMPTVWPATPDDFHGAWIVRKRAYWSLFAGSFGHTYGHGSVWCMISDKEKDSFRKYSWFEALDQPGAWQIKVLRDFLESRDLSKCVPCQEMLIEQSKKSKYILDEHVQCCVESNGEFACVYFPSGGEETININRLKKDNLQMWWFNPRDGRCYSQENIISNEAINLTKTLMKDSENINLKIVTPTCGNDQDWVCIIENKNSSQIIPGNAQIYGEMPVPAEVKKVFPAW</sequence>
<protein>
    <submittedName>
        <fullName evidence="3">Putative endoglucanase</fullName>
    </submittedName>
</protein>
<dbReference type="InterPro" id="IPR017853">
    <property type="entry name" value="GH"/>
</dbReference>
<reference evidence="3 4" key="1">
    <citation type="submission" date="2016-05" db="EMBL/GenBank/DDBJ databases">
        <title>Microbial solvent formation.</title>
        <authorList>
            <person name="Poehlein A."/>
            <person name="Montoya Solano J.D."/>
            <person name="Flitsch S."/>
            <person name="Krabben P."/>
            <person name="Duerre P."/>
            <person name="Daniel R."/>
        </authorList>
    </citation>
    <scope>NUCLEOTIDE SEQUENCE [LARGE SCALE GENOMIC DNA]</scope>
    <source>
        <strain evidence="3 4">DSM 2619</strain>
    </source>
</reference>
<dbReference type="EMBL" id="LZZM01000105">
    <property type="protein sequence ID" value="OOM79331.1"/>
    <property type="molecule type" value="Genomic_DNA"/>
</dbReference>
<dbReference type="RefSeq" id="WP_077846873.1">
    <property type="nucleotide sequence ID" value="NZ_LZZM01000105.1"/>
</dbReference>
<dbReference type="Pfam" id="PF12904">
    <property type="entry name" value="Collagen_bind_2"/>
    <property type="match status" value="1"/>
</dbReference>
<feature type="domain" description="Putative collagen-binding" evidence="1">
    <location>
        <begin position="355"/>
        <end position="431"/>
    </location>
</feature>
<dbReference type="InterPro" id="IPR025277">
    <property type="entry name" value="Apiosidase-like_cat_dom"/>
</dbReference>
<dbReference type="OrthoDB" id="59486at2"/>
<dbReference type="Pfam" id="PF13204">
    <property type="entry name" value="Apiosidase"/>
    <property type="match status" value="1"/>
</dbReference>
<keyword evidence="4" id="KW-1185">Reference proteome</keyword>
<comment type="caution">
    <text evidence="3">The sequence shown here is derived from an EMBL/GenBank/DDBJ whole genome shotgun (WGS) entry which is preliminary data.</text>
</comment>
<dbReference type="Proteomes" id="UP000190890">
    <property type="component" value="Unassembled WGS sequence"/>
</dbReference>
<dbReference type="PANTHER" id="PTHR37836">
    <property type="entry name" value="LMO1036 PROTEIN"/>
    <property type="match status" value="1"/>
</dbReference>
<dbReference type="STRING" id="29367.CLPUN_17010"/>
<dbReference type="SUPFAM" id="SSF51445">
    <property type="entry name" value="(Trans)glycosidases"/>
    <property type="match status" value="1"/>
</dbReference>
<evidence type="ECO:0000259" key="1">
    <source>
        <dbReference type="Pfam" id="PF12904"/>
    </source>
</evidence>
<dbReference type="InterPro" id="IPR024749">
    <property type="entry name" value="Collagen-bd_put"/>
</dbReference>
<proteinExistence type="predicted"/>
<name>A0A1S8TNN1_9CLOT</name>
<evidence type="ECO:0000313" key="3">
    <source>
        <dbReference type="EMBL" id="OOM79331.1"/>
    </source>
</evidence>
<gene>
    <name evidence="3" type="ORF">CLPUN_17010</name>
</gene>
<dbReference type="AlphaFoldDB" id="A0A1S8TNN1"/>
<feature type="domain" description="Apiosidase-like catalytic" evidence="2">
    <location>
        <begin position="7"/>
        <end position="351"/>
    </location>
</feature>
<organism evidence="3 4">
    <name type="scientific">Clostridium puniceum</name>
    <dbReference type="NCBI Taxonomy" id="29367"/>
    <lineage>
        <taxon>Bacteria</taxon>
        <taxon>Bacillati</taxon>
        <taxon>Bacillota</taxon>
        <taxon>Clostridia</taxon>
        <taxon>Eubacteriales</taxon>
        <taxon>Clostridiaceae</taxon>
        <taxon>Clostridium</taxon>
    </lineage>
</organism>